<organism evidence="7 8">
    <name type="scientific">Candidatus Ventrousia excrementavium</name>
    <dbReference type="NCBI Taxonomy" id="2840961"/>
    <lineage>
        <taxon>Bacteria</taxon>
        <taxon>Bacillati</taxon>
        <taxon>Bacillota</taxon>
        <taxon>Clostridia</taxon>
        <taxon>Eubacteriales</taxon>
        <taxon>Clostridiaceae</taxon>
        <taxon>Clostridiaceae incertae sedis</taxon>
        <taxon>Candidatus Ventrousia</taxon>
    </lineage>
</organism>
<dbReference type="Pfam" id="PF04055">
    <property type="entry name" value="Radical_SAM"/>
    <property type="match status" value="1"/>
</dbReference>
<keyword evidence="2" id="KW-0949">S-adenosyl-L-methionine</keyword>
<dbReference type="CDD" id="cd01335">
    <property type="entry name" value="Radical_SAM"/>
    <property type="match status" value="1"/>
</dbReference>
<dbReference type="Gene3D" id="3.80.30.20">
    <property type="entry name" value="tm_1862 like domain"/>
    <property type="match status" value="1"/>
</dbReference>
<evidence type="ECO:0000256" key="1">
    <source>
        <dbReference type="ARBA" id="ARBA00001966"/>
    </source>
</evidence>
<sequence length="282" mass="31493">MPVLYTSDTIYRPPLERDSAFLEVAAGCSWRRCRFCDFSRDEFRVFSPDEVRDKLRLLGQTAGDRTRLFLLGCNAFCLSFERLRTLLLEVQAAMPRVREVSMYARADDILRKTPQELAALHELSLCDLHVGVESGSAAVLQLMDKGVTPDELRRAFARLDAAGIGYHVTSIPGLGGRALSRENALETARLYNEIRPKSIWCMALQIFPGAPLYADIQNGLFEPLSPREALAEEGLMLRHMTAAGPCLFVDSTALQKYTLMGRLPGDRQKLLSAIDGLLRAEE</sequence>
<dbReference type="SFLD" id="SFLDG01095">
    <property type="entry name" value="Uncharacterised_Radical_SAM_Su"/>
    <property type="match status" value="1"/>
</dbReference>
<dbReference type="InterPro" id="IPR007197">
    <property type="entry name" value="rSAM"/>
</dbReference>
<dbReference type="SFLD" id="SFLDS00029">
    <property type="entry name" value="Radical_SAM"/>
    <property type="match status" value="1"/>
</dbReference>
<evidence type="ECO:0000313" key="8">
    <source>
        <dbReference type="Proteomes" id="UP000824073"/>
    </source>
</evidence>
<dbReference type="SUPFAM" id="SSF102114">
    <property type="entry name" value="Radical SAM enzymes"/>
    <property type="match status" value="1"/>
</dbReference>
<proteinExistence type="predicted"/>
<comment type="cofactor">
    <cofactor evidence="1">
        <name>[4Fe-4S] cluster</name>
        <dbReference type="ChEBI" id="CHEBI:49883"/>
    </cofactor>
</comment>
<dbReference type="GO" id="GO:0003824">
    <property type="term" value="F:catalytic activity"/>
    <property type="evidence" value="ECO:0007669"/>
    <property type="project" value="InterPro"/>
</dbReference>
<dbReference type="SFLD" id="SFLDG01082">
    <property type="entry name" value="B12-binding_domain_containing"/>
    <property type="match status" value="1"/>
</dbReference>
<dbReference type="GO" id="GO:0046872">
    <property type="term" value="F:metal ion binding"/>
    <property type="evidence" value="ECO:0007669"/>
    <property type="project" value="UniProtKB-KW"/>
</dbReference>
<evidence type="ECO:0000256" key="5">
    <source>
        <dbReference type="ARBA" id="ARBA00023014"/>
    </source>
</evidence>
<dbReference type="InterPro" id="IPR058240">
    <property type="entry name" value="rSAM_sf"/>
</dbReference>
<accession>A0A9D1ITG1</accession>
<evidence type="ECO:0000256" key="4">
    <source>
        <dbReference type="ARBA" id="ARBA00023004"/>
    </source>
</evidence>
<dbReference type="InterPro" id="IPR023404">
    <property type="entry name" value="rSAM_horseshoe"/>
</dbReference>
<dbReference type="PROSITE" id="PS51918">
    <property type="entry name" value="RADICAL_SAM"/>
    <property type="match status" value="1"/>
</dbReference>
<protein>
    <submittedName>
        <fullName evidence="7">Radical SAM protein</fullName>
    </submittedName>
</protein>
<dbReference type="EMBL" id="DVMR01000020">
    <property type="protein sequence ID" value="HIU43038.1"/>
    <property type="molecule type" value="Genomic_DNA"/>
</dbReference>
<dbReference type="InterPro" id="IPR006638">
    <property type="entry name" value="Elp3/MiaA/NifB-like_rSAM"/>
</dbReference>
<gene>
    <name evidence="7" type="ORF">IAB67_01930</name>
</gene>
<evidence type="ECO:0000259" key="6">
    <source>
        <dbReference type="PROSITE" id="PS51918"/>
    </source>
</evidence>
<dbReference type="PANTHER" id="PTHR43409">
    <property type="entry name" value="ANAEROBIC MAGNESIUM-PROTOPORPHYRIN IX MONOMETHYL ESTER CYCLASE-RELATED"/>
    <property type="match status" value="1"/>
</dbReference>
<keyword evidence="3" id="KW-0479">Metal-binding</keyword>
<evidence type="ECO:0000313" key="7">
    <source>
        <dbReference type="EMBL" id="HIU43038.1"/>
    </source>
</evidence>
<reference evidence="7" key="2">
    <citation type="journal article" date="2021" name="PeerJ">
        <title>Extensive microbial diversity within the chicken gut microbiome revealed by metagenomics and culture.</title>
        <authorList>
            <person name="Gilroy R."/>
            <person name="Ravi A."/>
            <person name="Getino M."/>
            <person name="Pursley I."/>
            <person name="Horton D.L."/>
            <person name="Alikhan N.F."/>
            <person name="Baker D."/>
            <person name="Gharbi K."/>
            <person name="Hall N."/>
            <person name="Watson M."/>
            <person name="Adriaenssens E.M."/>
            <person name="Foster-Nyarko E."/>
            <person name="Jarju S."/>
            <person name="Secka A."/>
            <person name="Antonio M."/>
            <person name="Oren A."/>
            <person name="Chaudhuri R.R."/>
            <person name="La Ragione R."/>
            <person name="Hildebrand F."/>
            <person name="Pallen M.J."/>
        </authorList>
    </citation>
    <scope>NUCLEOTIDE SEQUENCE</scope>
    <source>
        <strain evidence="7">CHK191-8634</strain>
    </source>
</reference>
<dbReference type="AlphaFoldDB" id="A0A9D1ITG1"/>
<evidence type="ECO:0000256" key="2">
    <source>
        <dbReference type="ARBA" id="ARBA00022691"/>
    </source>
</evidence>
<reference evidence="7" key="1">
    <citation type="submission" date="2020-10" db="EMBL/GenBank/DDBJ databases">
        <authorList>
            <person name="Gilroy R."/>
        </authorList>
    </citation>
    <scope>NUCLEOTIDE SEQUENCE</scope>
    <source>
        <strain evidence="7">CHK191-8634</strain>
    </source>
</reference>
<keyword evidence="5" id="KW-0411">Iron-sulfur</keyword>
<name>A0A9D1ITG1_9CLOT</name>
<comment type="caution">
    <text evidence="7">The sequence shown here is derived from an EMBL/GenBank/DDBJ whole genome shotgun (WGS) entry which is preliminary data.</text>
</comment>
<dbReference type="SMART" id="SM00729">
    <property type="entry name" value="Elp3"/>
    <property type="match status" value="1"/>
</dbReference>
<feature type="domain" description="Radical SAM core" evidence="6">
    <location>
        <begin position="14"/>
        <end position="245"/>
    </location>
</feature>
<evidence type="ECO:0000256" key="3">
    <source>
        <dbReference type="ARBA" id="ARBA00022723"/>
    </source>
</evidence>
<keyword evidence="4" id="KW-0408">Iron</keyword>
<dbReference type="Proteomes" id="UP000824073">
    <property type="component" value="Unassembled WGS sequence"/>
</dbReference>
<dbReference type="GO" id="GO:0051536">
    <property type="term" value="F:iron-sulfur cluster binding"/>
    <property type="evidence" value="ECO:0007669"/>
    <property type="project" value="UniProtKB-KW"/>
</dbReference>
<dbReference type="PANTHER" id="PTHR43409:SF4">
    <property type="entry name" value="RADICAL SAM SUPERFAMILY PROTEIN"/>
    <property type="match status" value="1"/>
</dbReference>
<dbReference type="InterPro" id="IPR051198">
    <property type="entry name" value="BchE-like"/>
</dbReference>